<accession>A0ABR2V881</accession>
<feature type="domain" description="N-acetyltransferase" evidence="2">
    <location>
        <begin position="182"/>
        <end position="252"/>
    </location>
</feature>
<feature type="region of interest" description="Disordered" evidence="1">
    <location>
        <begin position="88"/>
        <end position="116"/>
    </location>
</feature>
<dbReference type="SUPFAM" id="SSF55729">
    <property type="entry name" value="Acyl-CoA N-acyltransferases (Nat)"/>
    <property type="match status" value="1"/>
</dbReference>
<evidence type="ECO:0000256" key="1">
    <source>
        <dbReference type="SAM" id="MobiDB-lite"/>
    </source>
</evidence>
<sequence length="252" mass="27705">MPQSPFHIRDNLTHPDDTDFVVAAFDSCVPYCKSIGSAGMWGPELFSAKDGFVKSTEEDVLGSEKYRLTGAGEAVKIFIAERILDGESGSTEAGDRQEERATLQGQEEKDGLCYRTGDEKDGAGYPKRFLKIGMAMVKLNWFPGYIRNQAIFADLIGEAEQAGEWIYVEVIISDFRTSGTSRRGVGSALLGYIKSFAQQAGARTVFVDAWSGNGGKLVGFYESNGFVAVDAYVLQRKNKEPWSAVILRMDMC</sequence>
<feature type="compositionally biased region" description="Basic and acidic residues" evidence="1">
    <location>
        <begin position="93"/>
        <end position="116"/>
    </location>
</feature>
<evidence type="ECO:0000313" key="3">
    <source>
        <dbReference type="EMBL" id="KAK9422685.1"/>
    </source>
</evidence>
<proteinExistence type="predicted"/>
<gene>
    <name evidence="3" type="ORF">SUNI508_00548</name>
</gene>
<dbReference type="Gene3D" id="3.40.630.30">
    <property type="match status" value="1"/>
</dbReference>
<dbReference type="PROSITE" id="PS51186">
    <property type="entry name" value="GNAT"/>
    <property type="match status" value="1"/>
</dbReference>
<reference evidence="3 4" key="1">
    <citation type="journal article" date="2024" name="J. Plant Pathol.">
        <title>Sequence and assembly of the genome of Seiridium unicorne, isolate CBS 538.82, causal agent of cypress canker disease.</title>
        <authorList>
            <person name="Scali E."/>
            <person name="Rocca G.D."/>
            <person name="Danti R."/>
            <person name="Garbelotto M."/>
            <person name="Barberini S."/>
            <person name="Baroncelli R."/>
            <person name="Emiliani G."/>
        </authorList>
    </citation>
    <scope>NUCLEOTIDE SEQUENCE [LARGE SCALE GENOMIC DNA]</scope>
    <source>
        <strain evidence="3 4">BM-138-508</strain>
    </source>
</reference>
<evidence type="ECO:0000313" key="4">
    <source>
        <dbReference type="Proteomes" id="UP001408356"/>
    </source>
</evidence>
<keyword evidence="4" id="KW-1185">Reference proteome</keyword>
<dbReference type="InterPro" id="IPR000182">
    <property type="entry name" value="GNAT_dom"/>
</dbReference>
<dbReference type="Proteomes" id="UP001408356">
    <property type="component" value="Unassembled WGS sequence"/>
</dbReference>
<organism evidence="3 4">
    <name type="scientific">Seiridium unicorne</name>
    <dbReference type="NCBI Taxonomy" id="138068"/>
    <lineage>
        <taxon>Eukaryota</taxon>
        <taxon>Fungi</taxon>
        <taxon>Dikarya</taxon>
        <taxon>Ascomycota</taxon>
        <taxon>Pezizomycotina</taxon>
        <taxon>Sordariomycetes</taxon>
        <taxon>Xylariomycetidae</taxon>
        <taxon>Amphisphaeriales</taxon>
        <taxon>Sporocadaceae</taxon>
        <taxon>Seiridium</taxon>
    </lineage>
</organism>
<comment type="caution">
    <text evidence="3">The sequence shown here is derived from an EMBL/GenBank/DDBJ whole genome shotgun (WGS) entry which is preliminary data.</text>
</comment>
<dbReference type="EMBL" id="JARVKF010000112">
    <property type="protein sequence ID" value="KAK9422685.1"/>
    <property type="molecule type" value="Genomic_DNA"/>
</dbReference>
<dbReference type="InterPro" id="IPR016181">
    <property type="entry name" value="Acyl_CoA_acyltransferase"/>
</dbReference>
<name>A0ABR2V881_9PEZI</name>
<evidence type="ECO:0000259" key="2">
    <source>
        <dbReference type="PROSITE" id="PS51186"/>
    </source>
</evidence>
<protein>
    <recommendedName>
        <fullName evidence="2">N-acetyltransferase domain-containing protein</fullName>
    </recommendedName>
</protein>